<name>A0A218YWN0_9HELO</name>
<evidence type="ECO:0000313" key="2">
    <source>
        <dbReference type="EMBL" id="OWO99861.1"/>
    </source>
</evidence>
<proteinExistence type="predicted"/>
<sequence length="304" mass="32569">MSPCWGGLDTSQVACLVCAHGVETAPMAARHEHEHEHEHEHTLPQVALQAESGWEGTGCHRMPPVRSAPAGCDEDILYDQVDPVGRSQSQSQSQSLVPVPRGRGQAAAEHERDEDLQSIPSSPGRVLKPQPTRLARGSEPGYTHVTIQPRILETSGTRMFGLLGPSSPTRPISPPSPTGFQFDPLAISTPPDSVHPIYLPTADRIPTGRLHHHPTPSIPPPHPIYLPTRRRHSRSAPLRSAPPPTPTAGAGIPAGPKSHAPLQTPVPSVDISYAPPPSPPSWWSGSCIRPAGSKLLILHSSHPH</sequence>
<keyword evidence="3" id="KW-1185">Reference proteome</keyword>
<accession>A0A218YWN0</accession>
<dbReference type="EMBL" id="MZNU01000342">
    <property type="protein sequence ID" value="OWO99861.1"/>
    <property type="molecule type" value="Genomic_DNA"/>
</dbReference>
<evidence type="ECO:0000313" key="3">
    <source>
        <dbReference type="Proteomes" id="UP000242519"/>
    </source>
</evidence>
<dbReference type="InParanoid" id="A0A218YWN0"/>
<reference evidence="2 3" key="1">
    <citation type="submission" date="2017-04" db="EMBL/GenBank/DDBJ databases">
        <title>Draft genome sequence of Marssonina coronaria NL1: causal agent of apple blotch.</title>
        <authorList>
            <person name="Cheng Q."/>
        </authorList>
    </citation>
    <scope>NUCLEOTIDE SEQUENCE [LARGE SCALE GENOMIC DNA]</scope>
    <source>
        <strain evidence="2 3">NL1</strain>
    </source>
</reference>
<comment type="caution">
    <text evidence="2">The sequence shown here is derived from an EMBL/GenBank/DDBJ whole genome shotgun (WGS) entry which is preliminary data.</text>
</comment>
<gene>
    <name evidence="2" type="ORF">B2J93_6916</name>
</gene>
<dbReference type="AlphaFoldDB" id="A0A218YWN0"/>
<feature type="region of interest" description="Disordered" evidence="1">
    <location>
        <begin position="206"/>
        <end position="273"/>
    </location>
</feature>
<protein>
    <submittedName>
        <fullName evidence="2">Uncharacterized protein</fullName>
    </submittedName>
</protein>
<feature type="compositionally biased region" description="Low complexity" evidence="1">
    <location>
        <begin position="247"/>
        <end position="256"/>
    </location>
</feature>
<evidence type="ECO:0000256" key="1">
    <source>
        <dbReference type="SAM" id="MobiDB-lite"/>
    </source>
</evidence>
<dbReference type="Proteomes" id="UP000242519">
    <property type="component" value="Unassembled WGS sequence"/>
</dbReference>
<feature type="region of interest" description="Disordered" evidence="1">
    <location>
        <begin position="84"/>
        <end position="143"/>
    </location>
</feature>
<organism evidence="2 3">
    <name type="scientific">Diplocarpon coronariae</name>
    <dbReference type="NCBI Taxonomy" id="2795749"/>
    <lineage>
        <taxon>Eukaryota</taxon>
        <taxon>Fungi</taxon>
        <taxon>Dikarya</taxon>
        <taxon>Ascomycota</taxon>
        <taxon>Pezizomycotina</taxon>
        <taxon>Leotiomycetes</taxon>
        <taxon>Helotiales</taxon>
        <taxon>Drepanopezizaceae</taxon>
        <taxon>Diplocarpon</taxon>
    </lineage>
</organism>